<evidence type="ECO:0000256" key="7">
    <source>
        <dbReference type="ARBA" id="ARBA00022912"/>
    </source>
</evidence>
<evidence type="ECO:0000256" key="11">
    <source>
        <dbReference type="PROSITE-ProRule" id="PRU00812"/>
    </source>
</evidence>
<name>A0A024TQZ8_9STRA</name>
<evidence type="ECO:0000256" key="6">
    <source>
        <dbReference type="ARBA" id="ARBA00022833"/>
    </source>
</evidence>
<reference evidence="15" key="1">
    <citation type="submission" date="2013-12" db="EMBL/GenBank/DDBJ databases">
        <title>The Genome Sequence of Aphanomyces invadans NJM9701.</title>
        <authorList>
            <consortium name="The Broad Institute Genomics Platform"/>
            <person name="Russ C."/>
            <person name="Tyler B."/>
            <person name="van West P."/>
            <person name="Dieguez-Uribeondo J."/>
            <person name="Young S.K."/>
            <person name="Zeng Q."/>
            <person name="Gargeya S."/>
            <person name="Fitzgerald M."/>
            <person name="Abouelleil A."/>
            <person name="Alvarado L."/>
            <person name="Chapman S.B."/>
            <person name="Gainer-Dewar J."/>
            <person name="Goldberg J."/>
            <person name="Griggs A."/>
            <person name="Gujja S."/>
            <person name="Hansen M."/>
            <person name="Howarth C."/>
            <person name="Imamovic A."/>
            <person name="Ireland A."/>
            <person name="Larimer J."/>
            <person name="McCowan C."/>
            <person name="Murphy C."/>
            <person name="Pearson M."/>
            <person name="Poon T.W."/>
            <person name="Priest M."/>
            <person name="Roberts A."/>
            <person name="Saif S."/>
            <person name="Shea T."/>
            <person name="Sykes S."/>
            <person name="Wortman J."/>
            <person name="Nusbaum C."/>
            <person name="Birren B."/>
        </authorList>
    </citation>
    <scope>NUCLEOTIDE SEQUENCE [LARGE SCALE GENOMIC DNA]</scope>
    <source>
        <strain evidence="15">NJM9701</strain>
    </source>
</reference>
<dbReference type="GeneID" id="20087336"/>
<sequence>MASVVHTANTSGAFDVAEEGAAHATARDAFVIMSTLLTPSVSRAYLDLCSQILQERHIRDVFEERSVQHRCGWPMCRESIANRRQQKYRVSLAKHQVYNAREEQQFCGAACLEEARQYVASLPIKPPQMLPSLVQVFGTSKPHPKDYDDTEAPTTSPNSHAPLAKRPIVGPSTSSRRGLSKGPKVVWAKQPGMGVVEKQVQIVENTAPPPTSTDFSQSNAVLIEGYVFPVHKAKKATKLAKQMQSAGPPLDTSQDVTTECAEDGEELTSDEGSSSESSYVDDDSSSEDSDGNVDTFSAADLSPFAALWWKVSEMVTPTTLQLVATWHGHGNVNPVDAPIASSTDLDNRRLLFGTFCMKQMPSVIQACQKESDDRGQSPLLTNDRGVQMTINDIVQTLHLRQPIEGTRVLEWNAMCLLLLLVVHRRTPTTWEDAISPESLKTLTGLDVYEMHQLIGVFCETIPVYVLADQMEGPASSIKANTAADTTSTASGAQCRKCRHRTCQCKSKAAKGDDWSEFSDAEIAAMMQESLQIQEMTEFGALD</sequence>
<comment type="catalytic activity">
    <reaction evidence="9 12">
        <text>O-phospho-L-seryl-[protein] + H2O = L-seryl-[protein] + phosphate</text>
        <dbReference type="Rhea" id="RHEA:20629"/>
        <dbReference type="Rhea" id="RHEA-COMP:9863"/>
        <dbReference type="Rhea" id="RHEA-COMP:11604"/>
        <dbReference type="ChEBI" id="CHEBI:15377"/>
        <dbReference type="ChEBI" id="CHEBI:29999"/>
        <dbReference type="ChEBI" id="CHEBI:43474"/>
        <dbReference type="ChEBI" id="CHEBI:83421"/>
        <dbReference type="EC" id="3.1.3.16"/>
    </reaction>
</comment>
<keyword evidence="3 12" id="KW-0479">Metal-binding</keyword>
<feature type="compositionally biased region" description="Acidic residues" evidence="13">
    <location>
        <begin position="279"/>
        <end position="291"/>
    </location>
</feature>
<keyword evidence="4 12" id="KW-0863">Zinc-finger</keyword>
<comment type="subcellular location">
    <subcellularLocation>
        <location evidence="1 12">Nucleus</location>
    </subcellularLocation>
</comment>
<dbReference type="GO" id="GO:0005634">
    <property type="term" value="C:nucleus"/>
    <property type="evidence" value="ECO:0007669"/>
    <property type="project" value="UniProtKB-SubCell"/>
</dbReference>
<evidence type="ECO:0000256" key="9">
    <source>
        <dbReference type="ARBA" id="ARBA00047761"/>
    </source>
</evidence>
<dbReference type="GO" id="GO:0008420">
    <property type="term" value="F:RNA polymerase II CTD heptapeptide repeat phosphatase activity"/>
    <property type="evidence" value="ECO:0007669"/>
    <property type="project" value="UniProtKB-UniRule"/>
</dbReference>
<evidence type="ECO:0000256" key="4">
    <source>
        <dbReference type="ARBA" id="ARBA00022771"/>
    </source>
</evidence>
<keyword evidence="7 12" id="KW-0904">Protein phosphatase</keyword>
<organism evidence="15">
    <name type="scientific">Aphanomyces invadans</name>
    <dbReference type="NCBI Taxonomy" id="157072"/>
    <lineage>
        <taxon>Eukaryota</taxon>
        <taxon>Sar</taxon>
        <taxon>Stramenopiles</taxon>
        <taxon>Oomycota</taxon>
        <taxon>Saprolegniomycetes</taxon>
        <taxon>Saprolegniales</taxon>
        <taxon>Verrucalvaceae</taxon>
        <taxon>Aphanomyces</taxon>
    </lineage>
</organism>
<dbReference type="EMBL" id="KI913976">
    <property type="protein sequence ID" value="ETV96585.1"/>
    <property type="molecule type" value="Genomic_DNA"/>
</dbReference>
<dbReference type="GO" id="GO:0008270">
    <property type="term" value="F:zinc ion binding"/>
    <property type="evidence" value="ECO:0007669"/>
    <property type="project" value="UniProtKB-KW"/>
</dbReference>
<dbReference type="GO" id="GO:0005737">
    <property type="term" value="C:cytoplasm"/>
    <property type="evidence" value="ECO:0007669"/>
    <property type="project" value="TreeGrafter"/>
</dbReference>
<dbReference type="InterPro" id="IPR039693">
    <property type="entry name" value="Rtr1/RPAP2"/>
</dbReference>
<dbReference type="PANTHER" id="PTHR14732:SF0">
    <property type="entry name" value="RNA POLYMERASE II SUBUNIT B1 CTD PHOSPHATASE RPAP2-RELATED"/>
    <property type="match status" value="1"/>
</dbReference>
<accession>A0A024TQZ8</accession>
<feature type="region of interest" description="Disordered" evidence="13">
    <location>
        <begin position="139"/>
        <end position="185"/>
    </location>
</feature>
<feature type="domain" description="RTR1-type" evidence="14">
    <location>
        <begin position="48"/>
        <end position="131"/>
    </location>
</feature>
<dbReference type="PANTHER" id="PTHR14732">
    <property type="entry name" value="RNA POLYMERASE II SUBUNIT B1 CTD PHOSPHATASE RPAP2-RELATED"/>
    <property type="match status" value="1"/>
</dbReference>
<gene>
    <name evidence="15" type="ORF">H310_10286</name>
</gene>
<dbReference type="Pfam" id="PF04181">
    <property type="entry name" value="RPAP2_Rtr1"/>
    <property type="match status" value="1"/>
</dbReference>
<proteinExistence type="inferred from homology"/>
<evidence type="ECO:0000313" key="15">
    <source>
        <dbReference type="EMBL" id="ETV96585.1"/>
    </source>
</evidence>
<evidence type="ECO:0000256" key="3">
    <source>
        <dbReference type="ARBA" id="ARBA00022723"/>
    </source>
</evidence>
<evidence type="ECO:0000256" key="12">
    <source>
        <dbReference type="RuleBase" id="RU367080"/>
    </source>
</evidence>
<dbReference type="eggNOG" id="KOG4780">
    <property type="taxonomic scope" value="Eukaryota"/>
</dbReference>
<evidence type="ECO:0000256" key="1">
    <source>
        <dbReference type="ARBA" id="ARBA00004123"/>
    </source>
</evidence>
<evidence type="ECO:0000256" key="13">
    <source>
        <dbReference type="SAM" id="MobiDB-lite"/>
    </source>
</evidence>
<dbReference type="RefSeq" id="XP_008874848.1">
    <property type="nucleotide sequence ID" value="XM_008876626.1"/>
</dbReference>
<dbReference type="InterPro" id="IPR007308">
    <property type="entry name" value="Rtr1/RPAP2_dom"/>
</dbReference>
<comment type="catalytic activity">
    <reaction evidence="10 12">
        <text>O-phospho-L-threonyl-[protein] + H2O = L-threonyl-[protein] + phosphate</text>
        <dbReference type="Rhea" id="RHEA:47004"/>
        <dbReference type="Rhea" id="RHEA-COMP:11060"/>
        <dbReference type="Rhea" id="RHEA-COMP:11605"/>
        <dbReference type="ChEBI" id="CHEBI:15377"/>
        <dbReference type="ChEBI" id="CHEBI:30013"/>
        <dbReference type="ChEBI" id="CHEBI:43474"/>
        <dbReference type="ChEBI" id="CHEBI:61977"/>
        <dbReference type="EC" id="3.1.3.16"/>
    </reaction>
</comment>
<keyword evidence="8 12" id="KW-0539">Nucleus</keyword>
<dbReference type="Gene3D" id="1.25.40.820">
    <property type="match status" value="1"/>
</dbReference>
<dbReference type="EC" id="3.1.3.16" evidence="12"/>
<comment type="similarity">
    <text evidence="2 11 12">Belongs to the RPAP2 family.</text>
</comment>
<evidence type="ECO:0000256" key="5">
    <source>
        <dbReference type="ARBA" id="ARBA00022801"/>
    </source>
</evidence>
<feature type="region of interest" description="Disordered" evidence="13">
    <location>
        <begin position="239"/>
        <end position="294"/>
    </location>
</feature>
<dbReference type="STRING" id="157072.A0A024TQZ8"/>
<dbReference type="GO" id="GO:0043175">
    <property type="term" value="F:RNA polymerase core enzyme binding"/>
    <property type="evidence" value="ECO:0007669"/>
    <property type="project" value="UniProtKB-UniRule"/>
</dbReference>
<keyword evidence="5 12" id="KW-0378">Hydrolase</keyword>
<comment type="function">
    <text evidence="12">Putative RNA polymerase II subunit B1 C-terminal domain (CTD) phosphatase involved in RNA polymerase II transcription regulation.</text>
</comment>
<dbReference type="OrthoDB" id="2590500at2759"/>
<feature type="compositionally biased region" description="Acidic residues" evidence="13">
    <location>
        <begin position="260"/>
        <end position="269"/>
    </location>
</feature>
<keyword evidence="6 12" id="KW-0862">Zinc</keyword>
<evidence type="ECO:0000256" key="10">
    <source>
        <dbReference type="ARBA" id="ARBA00048336"/>
    </source>
</evidence>
<dbReference type="InterPro" id="IPR038534">
    <property type="entry name" value="Rtr1/RPAP2_sf"/>
</dbReference>
<dbReference type="VEuPathDB" id="FungiDB:H310_10286"/>
<dbReference type="AlphaFoldDB" id="A0A024TQZ8"/>
<evidence type="ECO:0000256" key="8">
    <source>
        <dbReference type="ARBA" id="ARBA00023242"/>
    </source>
</evidence>
<protein>
    <recommendedName>
        <fullName evidence="12">RNA polymerase II subunit B1 CTD phosphatase RPAP2 homolog</fullName>
        <ecNumber evidence="12">3.1.3.16</ecNumber>
    </recommendedName>
</protein>
<evidence type="ECO:0000259" key="14">
    <source>
        <dbReference type="PROSITE" id="PS51479"/>
    </source>
</evidence>
<evidence type="ECO:0000256" key="2">
    <source>
        <dbReference type="ARBA" id="ARBA00005676"/>
    </source>
</evidence>
<dbReference type="PROSITE" id="PS51479">
    <property type="entry name" value="ZF_RTR1"/>
    <property type="match status" value="1"/>
</dbReference>